<evidence type="ECO:0000256" key="1">
    <source>
        <dbReference type="ARBA" id="ARBA00006484"/>
    </source>
</evidence>
<evidence type="ECO:0000256" key="2">
    <source>
        <dbReference type="ARBA" id="ARBA00023002"/>
    </source>
</evidence>
<dbReference type="PRINTS" id="PR00081">
    <property type="entry name" value="GDHRDH"/>
</dbReference>
<reference evidence="3" key="1">
    <citation type="submission" date="2023-03" db="EMBL/GenBank/DDBJ databases">
        <authorList>
            <person name="Julca I."/>
        </authorList>
    </citation>
    <scope>NUCLEOTIDE SEQUENCE</scope>
</reference>
<name>A0AAV1CQ00_OLDCO</name>
<organism evidence="3 4">
    <name type="scientific">Oldenlandia corymbosa var. corymbosa</name>
    <dbReference type="NCBI Taxonomy" id="529605"/>
    <lineage>
        <taxon>Eukaryota</taxon>
        <taxon>Viridiplantae</taxon>
        <taxon>Streptophyta</taxon>
        <taxon>Embryophyta</taxon>
        <taxon>Tracheophyta</taxon>
        <taxon>Spermatophyta</taxon>
        <taxon>Magnoliopsida</taxon>
        <taxon>eudicotyledons</taxon>
        <taxon>Gunneridae</taxon>
        <taxon>Pentapetalae</taxon>
        <taxon>asterids</taxon>
        <taxon>lamiids</taxon>
        <taxon>Gentianales</taxon>
        <taxon>Rubiaceae</taxon>
        <taxon>Rubioideae</taxon>
        <taxon>Spermacoceae</taxon>
        <taxon>Hedyotis-Oldenlandia complex</taxon>
        <taxon>Oldenlandia</taxon>
    </lineage>
</organism>
<dbReference type="Gene3D" id="3.40.50.720">
    <property type="entry name" value="NAD(P)-binding Rossmann-like Domain"/>
    <property type="match status" value="1"/>
</dbReference>
<dbReference type="EMBL" id="OX459120">
    <property type="protein sequence ID" value="CAI9097646.1"/>
    <property type="molecule type" value="Genomic_DNA"/>
</dbReference>
<protein>
    <submittedName>
        <fullName evidence="3">OLC1v1034120C1</fullName>
    </submittedName>
</protein>
<dbReference type="GO" id="GO:0016491">
    <property type="term" value="F:oxidoreductase activity"/>
    <property type="evidence" value="ECO:0007669"/>
    <property type="project" value="UniProtKB-KW"/>
</dbReference>
<dbReference type="AlphaFoldDB" id="A0AAV1CQ00"/>
<keyword evidence="4" id="KW-1185">Reference proteome</keyword>
<dbReference type="Proteomes" id="UP001161247">
    <property type="component" value="Chromosome 3"/>
</dbReference>
<proteinExistence type="inferred from homology"/>
<dbReference type="PANTHER" id="PTHR43180:SF45">
    <property type="entry name" value="SECOISOLARICIRESINOL DEHYDROGENASE-LIKE ISOFORM X1"/>
    <property type="match status" value="1"/>
</dbReference>
<evidence type="ECO:0000313" key="3">
    <source>
        <dbReference type="EMBL" id="CAI9097646.1"/>
    </source>
</evidence>
<dbReference type="Pfam" id="PF00106">
    <property type="entry name" value="adh_short"/>
    <property type="match status" value="1"/>
</dbReference>
<dbReference type="InterPro" id="IPR036291">
    <property type="entry name" value="NAD(P)-bd_dom_sf"/>
</dbReference>
<evidence type="ECO:0000313" key="4">
    <source>
        <dbReference type="Proteomes" id="UP001161247"/>
    </source>
</evidence>
<accession>A0AAV1CQ00</accession>
<dbReference type="SUPFAM" id="SSF51735">
    <property type="entry name" value="NAD(P)-binding Rossmann-fold domains"/>
    <property type="match status" value="1"/>
</dbReference>
<gene>
    <name evidence="3" type="ORF">OLC1_LOCUS8080</name>
</gene>
<sequence length="195" mass="21021">MATNSDSYTAISRRPEGKVAIITGGASGIGERSARLFAKQGAKVVIADIQDDLGHSISEELKSKGAVINYVHCDVTKESDVKNLVDTTISNYGKLDIMFSNAGIVGNSSDLRVVNEDDVPSDHENFRRVFDVNVFGAFLSAKHAARVMVPAKKGSIIITSSVWSVTFGDAHYPYLASKNALVGLAIRTWAFLPRC</sequence>
<keyword evidence="2" id="KW-0560">Oxidoreductase</keyword>
<dbReference type="InterPro" id="IPR002347">
    <property type="entry name" value="SDR_fam"/>
</dbReference>
<dbReference type="PANTHER" id="PTHR43180">
    <property type="entry name" value="3-OXOACYL-(ACYL-CARRIER-PROTEIN) REDUCTASE (AFU_ORTHOLOGUE AFUA_6G11210)"/>
    <property type="match status" value="1"/>
</dbReference>
<comment type="similarity">
    <text evidence="1">Belongs to the short-chain dehydrogenases/reductases (SDR) family.</text>
</comment>